<sequence>IFFAQLTQLFLVQIVKAQHGVLRILGDTQQFIDLDVQLISVAVLGVLDQEHHEEGDDGGRRVDDQLPGVVVVEQRPGRRPD</sequence>
<feature type="non-terminal residue" evidence="2">
    <location>
        <position position="81"/>
    </location>
</feature>
<gene>
    <name evidence="2" type="ORF">Tci_931811</name>
</gene>
<evidence type="ECO:0000313" key="2">
    <source>
        <dbReference type="EMBL" id="GFD59842.1"/>
    </source>
</evidence>
<organism evidence="2">
    <name type="scientific">Tanacetum cinerariifolium</name>
    <name type="common">Dalmatian daisy</name>
    <name type="synonym">Chrysanthemum cinerariifolium</name>
    <dbReference type="NCBI Taxonomy" id="118510"/>
    <lineage>
        <taxon>Eukaryota</taxon>
        <taxon>Viridiplantae</taxon>
        <taxon>Streptophyta</taxon>
        <taxon>Embryophyta</taxon>
        <taxon>Tracheophyta</taxon>
        <taxon>Spermatophyta</taxon>
        <taxon>Magnoliopsida</taxon>
        <taxon>eudicotyledons</taxon>
        <taxon>Gunneridae</taxon>
        <taxon>Pentapetalae</taxon>
        <taxon>asterids</taxon>
        <taxon>campanulids</taxon>
        <taxon>Asterales</taxon>
        <taxon>Asteraceae</taxon>
        <taxon>Asteroideae</taxon>
        <taxon>Anthemideae</taxon>
        <taxon>Anthemidinae</taxon>
        <taxon>Tanacetum</taxon>
    </lineage>
</organism>
<proteinExistence type="predicted"/>
<feature type="signal peptide" evidence="1">
    <location>
        <begin position="1"/>
        <end position="17"/>
    </location>
</feature>
<protein>
    <submittedName>
        <fullName evidence="2">Uncharacterized protein</fullName>
    </submittedName>
</protein>
<keyword evidence="1" id="KW-0732">Signal</keyword>
<dbReference type="AlphaFoldDB" id="A0A699XIJ6"/>
<dbReference type="EMBL" id="BKCJ011870003">
    <property type="protein sequence ID" value="GFD59842.1"/>
    <property type="molecule type" value="Genomic_DNA"/>
</dbReference>
<reference evidence="2" key="1">
    <citation type="journal article" date="2019" name="Sci. Rep.">
        <title>Draft genome of Tanacetum cinerariifolium, the natural source of mosquito coil.</title>
        <authorList>
            <person name="Yamashiro T."/>
            <person name="Shiraishi A."/>
            <person name="Satake H."/>
            <person name="Nakayama K."/>
        </authorList>
    </citation>
    <scope>NUCLEOTIDE SEQUENCE</scope>
</reference>
<feature type="non-terminal residue" evidence="2">
    <location>
        <position position="1"/>
    </location>
</feature>
<accession>A0A699XIJ6</accession>
<comment type="caution">
    <text evidence="2">The sequence shown here is derived from an EMBL/GenBank/DDBJ whole genome shotgun (WGS) entry which is preliminary data.</text>
</comment>
<feature type="chain" id="PRO_5025583686" evidence="1">
    <location>
        <begin position="18"/>
        <end position="81"/>
    </location>
</feature>
<name>A0A699XIJ6_TANCI</name>
<evidence type="ECO:0000256" key="1">
    <source>
        <dbReference type="SAM" id="SignalP"/>
    </source>
</evidence>